<dbReference type="InterPro" id="IPR053006">
    <property type="entry name" value="Meiosis_regulatory"/>
</dbReference>
<dbReference type="InterPro" id="IPR018306">
    <property type="entry name" value="Phage_T5_Orf172_DNA-bd"/>
</dbReference>
<feature type="region of interest" description="Disordered" evidence="1">
    <location>
        <begin position="582"/>
        <end position="607"/>
    </location>
</feature>
<evidence type="ECO:0000256" key="1">
    <source>
        <dbReference type="SAM" id="MobiDB-lite"/>
    </source>
</evidence>
<dbReference type="PANTHER" id="PTHR28094:SF1">
    <property type="entry name" value="MEIOTICALLY UP-REGULATED GENE 113 PROTEIN"/>
    <property type="match status" value="1"/>
</dbReference>
<dbReference type="Pfam" id="PF10544">
    <property type="entry name" value="T5orf172"/>
    <property type="match status" value="1"/>
</dbReference>
<reference evidence="3" key="2">
    <citation type="journal article" date="2019" name="bioRxiv">
        <title>Genomics, evolutionary history and diagnostics of the Alternaria alternata species group including apple and Asian pear pathotypes.</title>
        <authorList>
            <person name="Armitage A.D."/>
            <person name="Cockerton H.M."/>
            <person name="Sreenivasaprasad S."/>
            <person name="Woodhall J.W."/>
            <person name="Lane C.R."/>
            <person name="Harrison R.J."/>
            <person name="Clarkson J.P."/>
        </authorList>
    </citation>
    <scope>NUCLEOTIDE SEQUENCE</scope>
    <source>
        <strain evidence="3">FERA 1164</strain>
    </source>
</reference>
<feature type="compositionally biased region" description="Basic and acidic residues" evidence="1">
    <location>
        <begin position="8"/>
        <end position="36"/>
    </location>
</feature>
<dbReference type="SMART" id="SM00974">
    <property type="entry name" value="T5orf172"/>
    <property type="match status" value="1"/>
</dbReference>
<evidence type="ECO:0000313" key="4">
    <source>
        <dbReference type="Proteomes" id="UP000292340"/>
    </source>
</evidence>
<feature type="compositionally biased region" description="Low complexity" evidence="1">
    <location>
        <begin position="65"/>
        <end position="76"/>
    </location>
</feature>
<dbReference type="AlphaFoldDB" id="A0AB37W2E0"/>
<gene>
    <name evidence="3" type="ORF">AA0115_g11888</name>
</gene>
<feature type="domain" description="Bacteriophage T5 Orf172 DNA-binding" evidence="2">
    <location>
        <begin position="452"/>
        <end position="541"/>
    </location>
</feature>
<accession>A0AB37W2E0</accession>
<feature type="region of interest" description="Disordered" evidence="1">
    <location>
        <begin position="1"/>
        <end position="43"/>
    </location>
</feature>
<dbReference type="EMBL" id="PDXB01000061">
    <property type="protein sequence ID" value="RYN17316.1"/>
    <property type="molecule type" value="Genomic_DNA"/>
</dbReference>
<feature type="compositionally biased region" description="Basic residues" evidence="1">
    <location>
        <begin position="596"/>
        <end position="607"/>
    </location>
</feature>
<organism evidence="3 4">
    <name type="scientific">Alternaria tenuissima</name>
    <dbReference type="NCBI Taxonomy" id="119927"/>
    <lineage>
        <taxon>Eukaryota</taxon>
        <taxon>Fungi</taxon>
        <taxon>Dikarya</taxon>
        <taxon>Ascomycota</taxon>
        <taxon>Pezizomycotina</taxon>
        <taxon>Dothideomycetes</taxon>
        <taxon>Pleosporomycetidae</taxon>
        <taxon>Pleosporales</taxon>
        <taxon>Pleosporineae</taxon>
        <taxon>Pleosporaceae</taxon>
        <taxon>Alternaria</taxon>
        <taxon>Alternaria sect. Alternaria</taxon>
        <taxon>Alternaria alternata complex</taxon>
    </lineage>
</organism>
<evidence type="ECO:0000259" key="2">
    <source>
        <dbReference type="SMART" id="SM00974"/>
    </source>
</evidence>
<proteinExistence type="predicted"/>
<sequence>MALASHDLSVKDSAFRTPKRERVAPHKSTIIREPRDTIVPASSSKWKDNNLLSLLDSRNFSWLSPTSTVSTASSPVDSKDIWDPPETPYSSTDKTSPRDHQTPLTPPTPSVSSRKLRITPVSKLSFGIESSSVSKRHFLDENDVVLQSESCRPLKLFRDIDIEFEPISHKYTPAICVNYDINPSFNFTHGSHNSIASRTRSKTSNEAPVTTEIHTVSGREEGRVEALHNPTNTLVQEGLRKLLEHIIPFDLHSRLADTARLGKCVGSMAKAPSDRCNYKRKVQASLTDEDKILKSLARCKTKDDCVGMLRHIKQVVEAVMCRTHQHAAMRRLEEESGDVLQDGSSKDVVIVEQVDRYTLGQWIDAICDPRASINRTSWYETIAKNAKPDVLFKPRAAFTQSQIQQPCSSDFIPYQTEKSRGQSVSSAIREKATSPLGSKDHSSGFVYLYWDKLYFGKVKIGYTDNLARRLKEWDKKCKREHIYHSNTESQVEMSHVHRVEQLIHAELKQCRYQRQCEGCGKLHKEWFEATEVHAIKVLKKWREWILQEPYVQDKKSGDWVIRPEMLDTLDRMCAPLPQEVVEQEHHKRNGGLQRVTPKKKKGNRRTI</sequence>
<protein>
    <recommendedName>
        <fullName evidence="2">Bacteriophage T5 Orf172 DNA-binding domain-containing protein</fullName>
    </recommendedName>
</protein>
<reference evidence="3" key="1">
    <citation type="submission" date="2017-10" db="EMBL/GenBank/DDBJ databases">
        <authorList>
            <person name="Armitage A.D."/>
            <person name="Barbara D.J."/>
            <person name="Woodhall J.W."/>
            <person name="Sreenivasaprasad S."/>
            <person name="Lane C.R."/>
            <person name="Clarkson J.P."/>
            <person name="Harrison R.J."/>
        </authorList>
    </citation>
    <scope>NUCLEOTIDE SEQUENCE</scope>
    <source>
        <strain evidence="3">FERA 1164</strain>
    </source>
</reference>
<dbReference type="Proteomes" id="UP000292340">
    <property type="component" value="Unassembled WGS sequence"/>
</dbReference>
<evidence type="ECO:0000313" key="3">
    <source>
        <dbReference type="EMBL" id="RYN17316.1"/>
    </source>
</evidence>
<dbReference type="PANTHER" id="PTHR28094">
    <property type="entry name" value="MEIOTICALLY UP-REGULATED GENE 113 PROTEIN"/>
    <property type="match status" value="1"/>
</dbReference>
<comment type="caution">
    <text evidence="3">The sequence shown here is derived from an EMBL/GenBank/DDBJ whole genome shotgun (WGS) entry which is preliminary data.</text>
</comment>
<name>A0AB37W2E0_9PLEO</name>
<feature type="region of interest" description="Disordered" evidence="1">
    <location>
        <begin position="65"/>
        <end position="116"/>
    </location>
</feature>